<gene>
    <name evidence="2" type="ORF">POVCU2_0068890</name>
</gene>
<sequence>MSYALDNFYYDELKELYKFLESKKFGKIYDELNNKSTFVDTGESYCKEIIQKSSNSSIDEEIELNFCNNLYKVIVKVNNLNNDIFNEIDQNDKMYCFCLKYWLYYKMESTGPKGVQFDELFEKMQKDIKEKIRDGRPNPCTFKKLSSEKTDKLMNIYAFILLFYSNIRDFHEKKYIDCKYLNFFGKGLKAYYESFRDCSKNQRDDNYCQEFNELDKLYGLDKKYFETSKVYEKYTYDANNNAHCALNIESHNNPLHITYWYDEEKLHLSNQPIDFHKSTIISASSAIGTTVGISAFLFYLYKYTSLGSLFHSRMQKNNITYDNIDKTTSDFTLHNSDFEHTNFENSDYNITYYSLNNS</sequence>
<evidence type="ECO:0000313" key="2">
    <source>
        <dbReference type="EMBL" id="SBS91630.1"/>
    </source>
</evidence>
<dbReference type="Proteomes" id="UP000078560">
    <property type="component" value="Unassembled WGS sequence"/>
</dbReference>
<evidence type="ECO:0000313" key="3">
    <source>
        <dbReference type="Proteomes" id="UP000078560"/>
    </source>
</evidence>
<proteinExistence type="predicted"/>
<keyword evidence="1" id="KW-0472">Membrane</keyword>
<evidence type="ECO:0000256" key="1">
    <source>
        <dbReference type="SAM" id="Phobius"/>
    </source>
</evidence>
<keyword evidence="1" id="KW-1133">Transmembrane helix</keyword>
<organism evidence="2 3">
    <name type="scientific">Plasmodium ovale curtisi</name>
    <dbReference type="NCBI Taxonomy" id="864141"/>
    <lineage>
        <taxon>Eukaryota</taxon>
        <taxon>Sar</taxon>
        <taxon>Alveolata</taxon>
        <taxon>Apicomplexa</taxon>
        <taxon>Aconoidasida</taxon>
        <taxon>Haemosporida</taxon>
        <taxon>Plasmodiidae</taxon>
        <taxon>Plasmodium</taxon>
        <taxon>Plasmodium (Plasmodium)</taxon>
    </lineage>
</organism>
<dbReference type="AlphaFoldDB" id="A0A1A8WHN4"/>
<protein>
    <submittedName>
        <fullName evidence="2">PIR Superfamily Protein</fullName>
    </submittedName>
</protein>
<feature type="transmembrane region" description="Helical" evidence="1">
    <location>
        <begin position="280"/>
        <end position="301"/>
    </location>
</feature>
<name>A0A1A8WHN4_PLAOA</name>
<dbReference type="EMBL" id="FLQU01001138">
    <property type="protein sequence ID" value="SBS91630.1"/>
    <property type="molecule type" value="Genomic_DNA"/>
</dbReference>
<reference evidence="3" key="1">
    <citation type="submission" date="2016-05" db="EMBL/GenBank/DDBJ databases">
        <authorList>
            <person name="Naeem Raeece"/>
        </authorList>
    </citation>
    <scope>NUCLEOTIDE SEQUENCE [LARGE SCALE GENOMIC DNA]</scope>
</reference>
<accession>A0A1A8WHN4</accession>
<dbReference type="VEuPathDB" id="PlasmoDB:PocGH01_00053800"/>
<keyword evidence="1" id="KW-0812">Transmembrane</keyword>